<evidence type="ECO:0000313" key="2">
    <source>
        <dbReference type="Proteomes" id="UP001157961"/>
    </source>
</evidence>
<sequence>MTNISKIIRVEQKKALPLTAEEELPDEWLQKVAAGDVDALNEAAHSLKTQEMAQQVLTHRAFDRARASFRQTTGQTLVTRKAGRIQ</sequence>
<dbReference type="RefSeq" id="WP_283427417.1">
    <property type="nucleotide sequence ID" value="NZ_FXTY01000008.1"/>
</dbReference>
<reference evidence="1 2" key="1">
    <citation type="submission" date="2017-05" db="EMBL/GenBank/DDBJ databases">
        <authorList>
            <person name="Varghese N."/>
            <person name="Submissions S."/>
        </authorList>
    </citation>
    <scope>NUCLEOTIDE SEQUENCE [LARGE SCALE GENOMIC DNA]</scope>
    <source>
        <strain evidence="1 2">DSM 29734</strain>
    </source>
</reference>
<gene>
    <name evidence="1" type="ORF">SAMN06265373_108117</name>
</gene>
<organism evidence="1 2">
    <name type="scientific">Shimia sagamensis</name>
    <dbReference type="NCBI Taxonomy" id="1566352"/>
    <lineage>
        <taxon>Bacteria</taxon>
        <taxon>Pseudomonadati</taxon>
        <taxon>Pseudomonadota</taxon>
        <taxon>Alphaproteobacteria</taxon>
        <taxon>Rhodobacterales</taxon>
        <taxon>Roseobacteraceae</taxon>
    </lineage>
</organism>
<protein>
    <submittedName>
        <fullName evidence="1">Uncharacterized protein</fullName>
    </submittedName>
</protein>
<name>A0ABY1PDG3_9RHOB</name>
<evidence type="ECO:0000313" key="1">
    <source>
        <dbReference type="EMBL" id="SMP32022.1"/>
    </source>
</evidence>
<dbReference type="Proteomes" id="UP001157961">
    <property type="component" value="Unassembled WGS sequence"/>
</dbReference>
<comment type="caution">
    <text evidence="1">The sequence shown here is derived from an EMBL/GenBank/DDBJ whole genome shotgun (WGS) entry which is preliminary data.</text>
</comment>
<keyword evidence="2" id="KW-1185">Reference proteome</keyword>
<accession>A0ABY1PDG3</accession>
<dbReference type="EMBL" id="FXTY01000008">
    <property type="protein sequence ID" value="SMP32022.1"/>
    <property type="molecule type" value="Genomic_DNA"/>
</dbReference>
<proteinExistence type="predicted"/>